<evidence type="ECO:0000313" key="3">
    <source>
        <dbReference type="Proteomes" id="UP000664303"/>
    </source>
</evidence>
<name>A0A939DEI3_9GAMM</name>
<dbReference type="PANTHER" id="PTHR38037">
    <property type="entry name" value="ZN_PROTEASE DOMAIN-CONTAINING PROTEIN"/>
    <property type="match status" value="1"/>
</dbReference>
<feature type="domain" description="Retropepsin-like aspartic endopeptidase" evidence="1">
    <location>
        <begin position="83"/>
        <end position="212"/>
    </location>
</feature>
<dbReference type="GO" id="GO:0006508">
    <property type="term" value="P:proteolysis"/>
    <property type="evidence" value="ECO:0007669"/>
    <property type="project" value="UniProtKB-KW"/>
</dbReference>
<evidence type="ECO:0000259" key="1">
    <source>
        <dbReference type="Pfam" id="PF05618"/>
    </source>
</evidence>
<organism evidence="2 3">
    <name type="scientific">Parahaliea mediterranea</name>
    <dbReference type="NCBI Taxonomy" id="651086"/>
    <lineage>
        <taxon>Bacteria</taxon>
        <taxon>Pseudomonadati</taxon>
        <taxon>Pseudomonadota</taxon>
        <taxon>Gammaproteobacteria</taxon>
        <taxon>Cellvibrionales</taxon>
        <taxon>Halieaceae</taxon>
        <taxon>Parahaliea</taxon>
    </lineage>
</organism>
<dbReference type="RefSeq" id="WP_206560250.1">
    <property type="nucleotide sequence ID" value="NZ_JAFKCZ010000006.1"/>
</dbReference>
<protein>
    <submittedName>
        <fullName evidence="2">ATP-dependent zinc protease</fullName>
    </submittedName>
</protein>
<dbReference type="InterPro" id="IPR008503">
    <property type="entry name" value="Asp_endopeptidase"/>
</dbReference>
<keyword evidence="2" id="KW-0378">Hydrolase</keyword>
<dbReference type="AlphaFoldDB" id="A0A939DEI3"/>
<reference evidence="2" key="1">
    <citation type="submission" date="2021-02" db="EMBL/GenBank/DDBJ databases">
        <title>PHA producing bacteria isolated from coastal sediment in Guangdong, Shenzhen.</title>
        <authorList>
            <person name="Zheng W."/>
            <person name="Yu S."/>
            <person name="Huang Y."/>
        </authorList>
    </citation>
    <scope>NUCLEOTIDE SEQUENCE</scope>
    <source>
        <strain evidence="2">TN14-10</strain>
    </source>
</reference>
<dbReference type="SUPFAM" id="SSF50630">
    <property type="entry name" value="Acid proteases"/>
    <property type="match status" value="1"/>
</dbReference>
<keyword evidence="2" id="KW-0645">Protease</keyword>
<sequence>MKLTTGLAPLVAIMLLAGCSVTPQREAVVDAPIASCPPAPAVECPVCEARACPGAPVVERVVEKRVEVPTRVPATAGELGLTVIGAVEWATLEPPGLRLEARIDTGTETTSIHAENVRQLEKDGKRYVQFELLDPASGEIHPVDAELVRRINVKKGESLIERRYVVRLWVAVGEERSLIEVSLSNRPDFEYPLIIGRNFLTDVAIVDVSQRHLLD</sequence>
<accession>A0A939DEI3</accession>
<dbReference type="Proteomes" id="UP000664303">
    <property type="component" value="Unassembled WGS sequence"/>
</dbReference>
<gene>
    <name evidence="2" type="ORF">JYP50_09395</name>
</gene>
<dbReference type="PANTHER" id="PTHR38037:SF2">
    <property type="entry name" value="ATP-DEPENDENT ZINC PROTEASE DOMAIN-CONTAINING PROTEIN-RELATED"/>
    <property type="match status" value="1"/>
</dbReference>
<dbReference type="EMBL" id="JAFKCZ010000006">
    <property type="protein sequence ID" value="MBN7796805.1"/>
    <property type="molecule type" value="Genomic_DNA"/>
</dbReference>
<dbReference type="Gene3D" id="2.40.70.10">
    <property type="entry name" value="Acid Proteases"/>
    <property type="match status" value="1"/>
</dbReference>
<keyword evidence="3" id="KW-1185">Reference proteome</keyword>
<dbReference type="PROSITE" id="PS51257">
    <property type="entry name" value="PROKAR_LIPOPROTEIN"/>
    <property type="match status" value="1"/>
</dbReference>
<dbReference type="InterPro" id="IPR021109">
    <property type="entry name" value="Peptidase_aspartic_dom_sf"/>
</dbReference>
<proteinExistence type="predicted"/>
<evidence type="ECO:0000313" key="2">
    <source>
        <dbReference type="EMBL" id="MBN7796805.1"/>
    </source>
</evidence>
<dbReference type="Pfam" id="PF05618">
    <property type="entry name" value="Zn_protease"/>
    <property type="match status" value="1"/>
</dbReference>
<dbReference type="GO" id="GO:0008233">
    <property type="term" value="F:peptidase activity"/>
    <property type="evidence" value="ECO:0007669"/>
    <property type="project" value="UniProtKB-KW"/>
</dbReference>
<comment type="caution">
    <text evidence="2">The sequence shown here is derived from an EMBL/GenBank/DDBJ whole genome shotgun (WGS) entry which is preliminary data.</text>
</comment>